<evidence type="ECO:0000313" key="3">
    <source>
        <dbReference type="Proteomes" id="UP000830639"/>
    </source>
</evidence>
<dbReference type="EMBL" id="CP096034">
    <property type="protein sequence ID" value="UPM55504.1"/>
    <property type="molecule type" value="Genomic_DNA"/>
</dbReference>
<dbReference type="Proteomes" id="UP000830639">
    <property type="component" value="Chromosome"/>
</dbReference>
<evidence type="ECO:0000313" key="2">
    <source>
        <dbReference type="EMBL" id="UPM55504.1"/>
    </source>
</evidence>
<keyword evidence="1" id="KW-0175">Coiled coil</keyword>
<sequence>MNNRVHDYLKNAMFDNPFFLLKLDPRVSQDELKGILTKYQKRASLGILKDPYGNVIDLPRLNHLKNMLIQNNNRTRHRFFCLFNYLEISKCNLEEVVVFIQSSNSSTSFESFHDYVLYGLYLLSEEGISPKNEKKWIYFLNSYHKVLTEKIPEIFSTYGSEMKETVNSSKNYFLKLKQELESSFTVSMSLEDNKINQDSLVSILKVLVSLKFDVEDIIKEFVEHCVNYIEETAEEIYKIISNVDKREDVEIDVKSNLCLCQNAFSIYKSNLKPIYIILKQNLKGIKLNYFQECCNETIGNVLNSIAIHFTWANEHLIYKELLEHIVEEEYFNENSLELNNIVGKLNKIQEELYELESENLLNSLYSIFECAKSIYDNSSESNYMSLNKKEKEQLFRKIEQMYKQEFLIHYESCMKKYKSDQEKRKKIENYRARCLYEIACGAIELNKLGIAENYLIQSVKYVQNHELLDSIEYLLSLVKHKNKNMFVKLYDKLGIRGIIFLIILSLIICSSIFSDNGSNDPTSNDENSTIIQDSTTQKDLKKKLKETKEQLDDIDQQIDDLDYLMEQKNNEIDSIETDINNGIEVDRNDYENKINSYNADVEKYKSLVKDYNDTKDLYNEYVHHYNSLN</sequence>
<accession>A0ABY4JNS8</accession>
<feature type="coiled-coil region" evidence="1">
    <location>
        <begin position="537"/>
        <end position="614"/>
    </location>
</feature>
<proteinExistence type="predicted"/>
<keyword evidence="3" id="KW-1185">Reference proteome</keyword>
<gene>
    <name evidence="2" type="ORF">MY490_06620</name>
</gene>
<name>A0ABY4JNS8_9BACI</name>
<organism evidence="2 3">
    <name type="scientific">Gottfriedia acidiceleris</name>
    <dbReference type="NCBI Taxonomy" id="371036"/>
    <lineage>
        <taxon>Bacteria</taxon>
        <taxon>Bacillati</taxon>
        <taxon>Bacillota</taxon>
        <taxon>Bacilli</taxon>
        <taxon>Bacillales</taxon>
        <taxon>Bacillaceae</taxon>
        <taxon>Gottfriedia</taxon>
    </lineage>
</organism>
<protein>
    <submittedName>
        <fullName evidence="2">Uncharacterized protein</fullName>
    </submittedName>
</protein>
<reference evidence="2 3" key="1">
    <citation type="submission" date="2022-04" db="EMBL/GenBank/DDBJ databases">
        <title>Mechanism of arsenic methylation and mitigation arsenic toxicity by Bacillus sp. LH14 from an Arsenic-Contaminated Paddy Soil.</title>
        <authorList>
            <person name="Wang D."/>
        </authorList>
    </citation>
    <scope>NUCLEOTIDE SEQUENCE [LARGE SCALE GENOMIC DNA]</scope>
    <source>
        <strain evidence="2 3">LH14</strain>
    </source>
</reference>
<evidence type="ECO:0000256" key="1">
    <source>
        <dbReference type="SAM" id="Coils"/>
    </source>
</evidence>
<dbReference type="RefSeq" id="WP_248268514.1">
    <property type="nucleotide sequence ID" value="NZ_CP096034.1"/>
</dbReference>